<evidence type="ECO:0000313" key="3">
    <source>
        <dbReference type="Proteomes" id="UP001597459"/>
    </source>
</evidence>
<accession>A0ABW5NAS8</accession>
<dbReference type="RefSeq" id="WP_176029783.1">
    <property type="nucleotide sequence ID" value="NZ_JBHSJV010000001.1"/>
</dbReference>
<evidence type="ECO:0000256" key="1">
    <source>
        <dbReference type="SAM" id="Phobius"/>
    </source>
</evidence>
<dbReference type="Proteomes" id="UP001597459">
    <property type="component" value="Unassembled WGS sequence"/>
</dbReference>
<feature type="transmembrane region" description="Helical" evidence="1">
    <location>
        <begin position="74"/>
        <end position="94"/>
    </location>
</feature>
<reference evidence="3" key="1">
    <citation type="journal article" date="2019" name="Int. J. Syst. Evol. Microbiol.">
        <title>The Global Catalogue of Microorganisms (GCM) 10K type strain sequencing project: providing services to taxonomists for standard genome sequencing and annotation.</title>
        <authorList>
            <consortium name="The Broad Institute Genomics Platform"/>
            <consortium name="The Broad Institute Genome Sequencing Center for Infectious Disease"/>
            <person name="Wu L."/>
            <person name="Ma J."/>
        </authorList>
    </citation>
    <scope>NUCLEOTIDE SEQUENCE [LARGE SCALE GENOMIC DNA]</scope>
    <source>
        <strain evidence="3">KCTC 42423</strain>
    </source>
</reference>
<keyword evidence="3" id="KW-1185">Reference proteome</keyword>
<dbReference type="EMBL" id="JBHULX010000028">
    <property type="protein sequence ID" value="MFD2591989.1"/>
    <property type="molecule type" value="Genomic_DNA"/>
</dbReference>
<keyword evidence="1" id="KW-0472">Membrane</keyword>
<proteinExistence type="predicted"/>
<name>A0ABW5NAS8_9FLAO</name>
<keyword evidence="1" id="KW-1133">Transmembrane helix</keyword>
<feature type="transmembrane region" description="Helical" evidence="1">
    <location>
        <begin position="43"/>
        <end position="62"/>
    </location>
</feature>
<evidence type="ECO:0000313" key="2">
    <source>
        <dbReference type="EMBL" id="MFD2591989.1"/>
    </source>
</evidence>
<keyword evidence="1" id="KW-0812">Transmembrane</keyword>
<protein>
    <recommendedName>
        <fullName evidence="4">DUF4134 domain-containing protein</fullName>
    </recommendedName>
</protein>
<sequence length="98" mass="11331">MTRGVLSVLIACCGFYLIHYVNYETYQAATTESTAPESPPLVTIFYNVYKILTFSMGLLSLYMGIISYKQQYKYSYLGIVMGIFLLIITFVPFWKFFL</sequence>
<evidence type="ECO:0008006" key="4">
    <source>
        <dbReference type="Google" id="ProtNLM"/>
    </source>
</evidence>
<organism evidence="2 3">
    <name type="scientific">Aquimarina hainanensis</name>
    <dbReference type="NCBI Taxonomy" id="1578017"/>
    <lineage>
        <taxon>Bacteria</taxon>
        <taxon>Pseudomonadati</taxon>
        <taxon>Bacteroidota</taxon>
        <taxon>Flavobacteriia</taxon>
        <taxon>Flavobacteriales</taxon>
        <taxon>Flavobacteriaceae</taxon>
        <taxon>Aquimarina</taxon>
    </lineage>
</organism>
<gene>
    <name evidence="2" type="ORF">ACFSTE_14215</name>
</gene>
<comment type="caution">
    <text evidence="2">The sequence shown here is derived from an EMBL/GenBank/DDBJ whole genome shotgun (WGS) entry which is preliminary data.</text>
</comment>
<feature type="transmembrane region" description="Helical" evidence="1">
    <location>
        <begin position="5"/>
        <end position="23"/>
    </location>
</feature>